<dbReference type="Pfam" id="PF00004">
    <property type="entry name" value="AAA"/>
    <property type="match status" value="1"/>
</dbReference>
<accession>A0A146KJG1</accession>
<dbReference type="Pfam" id="PF00533">
    <property type="entry name" value="BRCT"/>
    <property type="match status" value="1"/>
</dbReference>
<dbReference type="Gene3D" id="3.40.50.10190">
    <property type="entry name" value="BRCT domain"/>
    <property type="match status" value="1"/>
</dbReference>
<feature type="non-terminal residue" evidence="3">
    <location>
        <position position="1"/>
    </location>
</feature>
<dbReference type="PANTHER" id="PTHR23389">
    <property type="entry name" value="CHROMOSOME TRANSMISSION FIDELITY FACTOR 18"/>
    <property type="match status" value="1"/>
</dbReference>
<dbReference type="AlphaFoldDB" id="A0A146KJG1"/>
<dbReference type="GO" id="GO:0005634">
    <property type="term" value="C:nucleus"/>
    <property type="evidence" value="ECO:0007669"/>
    <property type="project" value="TreeGrafter"/>
</dbReference>
<dbReference type="PROSITE" id="PS50172">
    <property type="entry name" value="BRCT"/>
    <property type="match status" value="1"/>
</dbReference>
<dbReference type="GO" id="GO:0006260">
    <property type="term" value="P:DNA replication"/>
    <property type="evidence" value="ECO:0007669"/>
    <property type="project" value="UniProtKB-KW"/>
</dbReference>
<organism evidence="3">
    <name type="scientific">Trepomonas sp. PC1</name>
    <dbReference type="NCBI Taxonomy" id="1076344"/>
    <lineage>
        <taxon>Eukaryota</taxon>
        <taxon>Metamonada</taxon>
        <taxon>Diplomonadida</taxon>
        <taxon>Hexamitidae</taxon>
        <taxon>Hexamitinae</taxon>
        <taxon>Trepomonas</taxon>
    </lineage>
</organism>
<dbReference type="GO" id="GO:0003677">
    <property type="term" value="F:DNA binding"/>
    <property type="evidence" value="ECO:0007669"/>
    <property type="project" value="TreeGrafter"/>
</dbReference>
<dbReference type="Gene3D" id="3.40.50.300">
    <property type="entry name" value="P-loop containing nucleotide triphosphate hydrolases"/>
    <property type="match status" value="1"/>
</dbReference>
<dbReference type="EMBL" id="GDID01000308">
    <property type="protein sequence ID" value="JAP96298.1"/>
    <property type="molecule type" value="Transcribed_RNA"/>
</dbReference>
<proteinExistence type="predicted"/>
<evidence type="ECO:0000313" key="3">
    <source>
        <dbReference type="EMBL" id="JAP96298.1"/>
    </source>
</evidence>
<dbReference type="SMART" id="SM00292">
    <property type="entry name" value="BRCT"/>
    <property type="match status" value="1"/>
</dbReference>
<feature type="domain" description="BRCT" evidence="2">
    <location>
        <begin position="17"/>
        <end position="94"/>
    </location>
</feature>
<reference evidence="3" key="1">
    <citation type="submission" date="2015-07" db="EMBL/GenBank/DDBJ databases">
        <title>Adaptation to a free-living lifestyle via gene acquisitions in the diplomonad Trepomonas sp. PC1.</title>
        <authorList>
            <person name="Xu F."/>
            <person name="Jerlstrom-Hultqvist J."/>
            <person name="Kolisko M."/>
            <person name="Simpson A.G.B."/>
            <person name="Roger A.J."/>
            <person name="Svard S.G."/>
            <person name="Andersson J.O."/>
        </authorList>
    </citation>
    <scope>NUCLEOTIDE SEQUENCE</scope>
    <source>
        <strain evidence="3">PC1</strain>
    </source>
</reference>
<dbReference type="InterPro" id="IPR036420">
    <property type="entry name" value="BRCT_dom_sf"/>
</dbReference>
<gene>
    <name evidence="3" type="ORF">TPC1_10416</name>
</gene>
<evidence type="ECO:0000256" key="1">
    <source>
        <dbReference type="ARBA" id="ARBA00022705"/>
    </source>
</evidence>
<sequence length="567" mass="64961">MQKSSSVADTSIPRPKPLPNCLAGMSFVRTGELKSMSEEQMKTYIQVYGGKLVGSVSGKTNYLVMGSDPGQTKQKAAKEKNVKIVTEDEFYQVIIDRCKRQDANYQPKMVSYELSIQLGEVKEESFVDLRSQKCDIDDLLYENPDFLVKYKPKTLNEIIGNRSAIDCLMHEIERFDESKFAIFVHGPSGIGKTLAIDLICKTLNMQQIKLTSAQPRTAKTLLESLKFMFNAASFSNQKQIVVFDEADCCDQGGLPFMNKFLGKLQSKIPVVFVTSNSQDQKLKTIKKKSIDIQFKRVQKNILAKQLTEILKLEDIKAQESQVQILIEKADGDIRKCFEFFSSFIIKRKLNLEEILQFQSVAKDQNLFELGDNIFNFSKYINNTPNPLNAAVQMFYQESSLLMPIVFQNYQQKLDYDLNAIEAFADTFSQIERIQYKMYNLSDWSASRAAAILMVTQGLQFNQFTKKFGFNQFPSCISIQSSQKASHRVYFEVFEGTLLSPVEQMEYVEGFLKIASVDEEVLEQLVKVVEEDFYDEIGDYFDLEKNVKNELKKGGFDKLEVMKKKKRE</sequence>
<dbReference type="InterPro" id="IPR001357">
    <property type="entry name" value="BRCT_dom"/>
</dbReference>
<dbReference type="SUPFAM" id="SSF52540">
    <property type="entry name" value="P-loop containing nucleoside triphosphate hydrolases"/>
    <property type="match status" value="1"/>
</dbReference>
<dbReference type="PANTHER" id="PTHR23389:SF6">
    <property type="entry name" value="REPLICATION FACTOR C SUBUNIT 1"/>
    <property type="match status" value="1"/>
</dbReference>
<dbReference type="InterPro" id="IPR003959">
    <property type="entry name" value="ATPase_AAA_core"/>
</dbReference>
<keyword evidence="1" id="KW-0235">DNA replication</keyword>
<dbReference type="GO" id="GO:0005524">
    <property type="term" value="F:ATP binding"/>
    <property type="evidence" value="ECO:0007669"/>
    <property type="project" value="InterPro"/>
</dbReference>
<name>A0A146KJG1_9EUKA</name>
<dbReference type="InterPro" id="IPR027417">
    <property type="entry name" value="P-loop_NTPase"/>
</dbReference>
<dbReference type="GO" id="GO:0016887">
    <property type="term" value="F:ATP hydrolysis activity"/>
    <property type="evidence" value="ECO:0007669"/>
    <property type="project" value="InterPro"/>
</dbReference>
<dbReference type="SUPFAM" id="SSF52113">
    <property type="entry name" value="BRCT domain"/>
    <property type="match status" value="1"/>
</dbReference>
<evidence type="ECO:0000259" key="2">
    <source>
        <dbReference type="PROSITE" id="PS50172"/>
    </source>
</evidence>
<protein>
    <submittedName>
        <fullName evidence="3">Replication factor C, subunit 1</fullName>
    </submittedName>
</protein>